<keyword evidence="9" id="KW-0902">Two-component regulatory system</keyword>
<dbReference type="PROSITE" id="PS50885">
    <property type="entry name" value="HAMP"/>
    <property type="match status" value="1"/>
</dbReference>
<evidence type="ECO:0000256" key="3">
    <source>
        <dbReference type="ARBA" id="ARBA00012438"/>
    </source>
</evidence>
<feature type="transmembrane region" description="Helical" evidence="10">
    <location>
        <begin position="148"/>
        <end position="173"/>
    </location>
</feature>
<gene>
    <name evidence="13" type="ORF">SanaruYs_24600</name>
</gene>
<dbReference type="Proteomes" id="UP000288227">
    <property type="component" value="Unassembled WGS sequence"/>
</dbReference>
<evidence type="ECO:0000259" key="12">
    <source>
        <dbReference type="PROSITE" id="PS50885"/>
    </source>
</evidence>
<dbReference type="PROSITE" id="PS50109">
    <property type="entry name" value="HIS_KIN"/>
    <property type="match status" value="1"/>
</dbReference>
<evidence type="ECO:0000256" key="1">
    <source>
        <dbReference type="ARBA" id="ARBA00000085"/>
    </source>
</evidence>
<dbReference type="InterPro" id="IPR036097">
    <property type="entry name" value="HisK_dim/P_sf"/>
</dbReference>
<feature type="domain" description="Histidine kinase" evidence="11">
    <location>
        <begin position="231"/>
        <end position="437"/>
    </location>
</feature>
<comment type="catalytic activity">
    <reaction evidence="1">
        <text>ATP + protein L-histidine = ADP + protein N-phospho-L-histidine.</text>
        <dbReference type="EC" id="2.7.13.3"/>
    </reaction>
</comment>
<dbReference type="SUPFAM" id="SSF55874">
    <property type="entry name" value="ATPase domain of HSP90 chaperone/DNA topoisomerase II/histidine kinase"/>
    <property type="match status" value="1"/>
</dbReference>
<dbReference type="GO" id="GO:0000155">
    <property type="term" value="F:phosphorelay sensor kinase activity"/>
    <property type="evidence" value="ECO:0007669"/>
    <property type="project" value="InterPro"/>
</dbReference>
<dbReference type="CDD" id="cd00082">
    <property type="entry name" value="HisKA"/>
    <property type="match status" value="1"/>
</dbReference>
<dbReference type="SMART" id="SM00387">
    <property type="entry name" value="HATPase_c"/>
    <property type="match status" value="1"/>
</dbReference>
<proteinExistence type="predicted"/>
<feature type="transmembrane region" description="Helical" evidence="10">
    <location>
        <begin position="12"/>
        <end position="32"/>
    </location>
</feature>
<keyword evidence="5" id="KW-0808">Transferase</keyword>
<keyword evidence="7 13" id="KW-0418">Kinase</keyword>
<dbReference type="PANTHER" id="PTHR45436:SF5">
    <property type="entry name" value="SENSOR HISTIDINE KINASE TRCS"/>
    <property type="match status" value="1"/>
</dbReference>
<dbReference type="InterPro" id="IPR050428">
    <property type="entry name" value="TCS_sensor_his_kinase"/>
</dbReference>
<keyword evidence="14" id="KW-1185">Reference proteome</keyword>
<evidence type="ECO:0000256" key="7">
    <source>
        <dbReference type="ARBA" id="ARBA00022777"/>
    </source>
</evidence>
<accession>A0A401UBJ3</accession>
<keyword evidence="6 10" id="KW-0812">Transmembrane</keyword>
<evidence type="ECO:0000256" key="8">
    <source>
        <dbReference type="ARBA" id="ARBA00022989"/>
    </source>
</evidence>
<dbReference type="AlphaFoldDB" id="A0A401UBJ3"/>
<dbReference type="Gene3D" id="6.10.340.10">
    <property type="match status" value="1"/>
</dbReference>
<reference evidence="13 14" key="1">
    <citation type="submission" date="2018-11" db="EMBL/GenBank/DDBJ databases">
        <title>Chryseotalea sanarue gen. nov., sp., nov., a member of the family Cytophagaceae, isolated from a brackish lake in Hamamatsu Japan.</title>
        <authorList>
            <person name="Maejima Y."/>
            <person name="Iino T."/>
            <person name="Muraguchi Y."/>
            <person name="Fukuda K."/>
            <person name="Ohkuma M."/>
            <person name="Moriuchi R."/>
            <person name="Dohra H."/>
            <person name="Kimbara K."/>
            <person name="Shintani M."/>
        </authorList>
    </citation>
    <scope>NUCLEOTIDE SEQUENCE [LARGE SCALE GENOMIC DNA]</scope>
    <source>
        <strain evidence="13 14">Ys</strain>
    </source>
</reference>
<evidence type="ECO:0000313" key="13">
    <source>
        <dbReference type="EMBL" id="GCC52224.1"/>
    </source>
</evidence>
<dbReference type="Pfam" id="PF02518">
    <property type="entry name" value="HATPase_c"/>
    <property type="match status" value="1"/>
</dbReference>
<keyword evidence="4" id="KW-0597">Phosphoprotein</keyword>
<dbReference type="OrthoDB" id="594725at2"/>
<keyword evidence="10" id="KW-0472">Membrane</keyword>
<name>A0A401UBJ3_9BACT</name>
<evidence type="ECO:0000259" key="11">
    <source>
        <dbReference type="PROSITE" id="PS50109"/>
    </source>
</evidence>
<dbReference type="RefSeq" id="WP_127122868.1">
    <property type="nucleotide sequence ID" value="NZ_BHXQ01000004.1"/>
</dbReference>
<comment type="subcellular location">
    <subcellularLocation>
        <location evidence="2">Membrane</location>
    </subcellularLocation>
</comment>
<comment type="caution">
    <text evidence="13">The sequence shown here is derived from an EMBL/GenBank/DDBJ whole genome shotgun (WGS) entry which is preliminary data.</text>
</comment>
<evidence type="ECO:0000256" key="9">
    <source>
        <dbReference type="ARBA" id="ARBA00023012"/>
    </source>
</evidence>
<dbReference type="InterPro" id="IPR036890">
    <property type="entry name" value="HATPase_C_sf"/>
</dbReference>
<evidence type="ECO:0000313" key="14">
    <source>
        <dbReference type="Proteomes" id="UP000288227"/>
    </source>
</evidence>
<dbReference type="PANTHER" id="PTHR45436">
    <property type="entry name" value="SENSOR HISTIDINE KINASE YKOH"/>
    <property type="match status" value="1"/>
</dbReference>
<dbReference type="Gene3D" id="3.30.565.10">
    <property type="entry name" value="Histidine kinase-like ATPase, C-terminal domain"/>
    <property type="match status" value="1"/>
</dbReference>
<dbReference type="InterPro" id="IPR003660">
    <property type="entry name" value="HAMP_dom"/>
</dbReference>
<feature type="domain" description="HAMP" evidence="12">
    <location>
        <begin position="170"/>
        <end position="223"/>
    </location>
</feature>
<dbReference type="EMBL" id="BHXQ01000004">
    <property type="protein sequence ID" value="GCC52224.1"/>
    <property type="molecule type" value="Genomic_DNA"/>
</dbReference>
<dbReference type="InterPro" id="IPR005467">
    <property type="entry name" value="His_kinase_dom"/>
</dbReference>
<evidence type="ECO:0000256" key="4">
    <source>
        <dbReference type="ARBA" id="ARBA00022553"/>
    </source>
</evidence>
<dbReference type="Gene3D" id="1.10.287.130">
    <property type="match status" value="1"/>
</dbReference>
<dbReference type="SMART" id="SM00388">
    <property type="entry name" value="HisKA"/>
    <property type="match status" value="1"/>
</dbReference>
<dbReference type="InterPro" id="IPR003661">
    <property type="entry name" value="HisK_dim/P_dom"/>
</dbReference>
<dbReference type="Pfam" id="PF00512">
    <property type="entry name" value="HisKA"/>
    <property type="match status" value="1"/>
</dbReference>
<evidence type="ECO:0000256" key="2">
    <source>
        <dbReference type="ARBA" id="ARBA00004370"/>
    </source>
</evidence>
<organism evidence="13 14">
    <name type="scientific">Chryseotalea sanaruensis</name>
    <dbReference type="NCBI Taxonomy" id="2482724"/>
    <lineage>
        <taxon>Bacteria</taxon>
        <taxon>Pseudomonadati</taxon>
        <taxon>Bacteroidota</taxon>
        <taxon>Cytophagia</taxon>
        <taxon>Cytophagales</taxon>
        <taxon>Chryseotaleaceae</taxon>
        <taxon>Chryseotalea</taxon>
    </lineage>
</organism>
<dbReference type="EC" id="2.7.13.3" evidence="3"/>
<protein>
    <recommendedName>
        <fullName evidence="3">histidine kinase</fullName>
        <ecNumber evidence="3">2.7.13.3</ecNumber>
    </recommendedName>
</protein>
<dbReference type="InterPro" id="IPR003594">
    <property type="entry name" value="HATPase_dom"/>
</dbReference>
<dbReference type="GO" id="GO:0005886">
    <property type="term" value="C:plasma membrane"/>
    <property type="evidence" value="ECO:0007669"/>
    <property type="project" value="TreeGrafter"/>
</dbReference>
<evidence type="ECO:0000256" key="5">
    <source>
        <dbReference type="ARBA" id="ARBA00022679"/>
    </source>
</evidence>
<evidence type="ECO:0000256" key="10">
    <source>
        <dbReference type="SAM" id="Phobius"/>
    </source>
</evidence>
<sequence>MTLNFFKSIRAKTAILFFLVFLIVILPVHWLVYKKVEAALVETNKRELNVEAEKLLGQVRLDPITIPIPAEGFVMKLQFQKSIQFETIFSSPDFPELDMLEFWQDITYTDTLEIVNVRRALEQQDASLILSLGRSGTVFQEQLNSLQFYLFAAIIMAIASAGVLVYFVSGWILKPIKKIALASSFVNSSKDINLIPLPQTNDESRLLAESINSMLERIRQSANAQTNFFASAAHELRTPLAVMKAELTIANSEAAPTRINSLLQEVERLERVIHDFLLISELKAEVLSIRKSKEGLDELIYASLKKIKYTSDAYKTLVQLMIDDGVENFEVNVDADKMETIIVNLVENAIKYSPRHSTVVLRLTKEGDDILIEVSNPISNPIPDPTVFLQEFNKSGELSSGLGMGLWICDQIVKLHGFTLALKSNGLEFKAILHIKI</sequence>
<keyword evidence="8 10" id="KW-1133">Transmembrane helix</keyword>
<evidence type="ECO:0000256" key="6">
    <source>
        <dbReference type="ARBA" id="ARBA00022692"/>
    </source>
</evidence>
<dbReference type="SUPFAM" id="SSF47384">
    <property type="entry name" value="Homodimeric domain of signal transducing histidine kinase"/>
    <property type="match status" value="1"/>
</dbReference>